<dbReference type="InterPro" id="IPR004027">
    <property type="entry name" value="SEC_C_motif"/>
</dbReference>
<dbReference type="InterPro" id="IPR014018">
    <property type="entry name" value="SecA_motor_DEAD"/>
</dbReference>
<dbReference type="InterPro" id="IPR011115">
    <property type="entry name" value="SecA_DEAD"/>
</dbReference>
<organism evidence="21 22">
    <name type="scientific">Holospora obtusa F1</name>
    <dbReference type="NCBI Taxonomy" id="1399147"/>
    <lineage>
        <taxon>Bacteria</taxon>
        <taxon>Pseudomonadati</taxon>
        <taxon>Pseudomonadota</taxon>
        <taxon>Alphaproteobacteria</taxon>
        <taxon>Holosporales</taxon>
        <taxon>Holosporaceae</taxon>
        <taxon>Holospora</taxon>
    </lineage>
</organism>
<feature type="binding site" evidence="15">
    <location>
        <position position="96"/>
    </location>
    <ligand>
        <name>ATP</name>
        <dbReference type="ChEBI" id="CHEBI:30616"/>
    </ligand>
</feature>
<evidence type="ECO:0000256" key="5">
    <source>
        <dbReference type="ARBA" id="ARBA00022490"/>
    </source>
</evidence>
<dbReference type="Pfam" id="PF07516">
    <property type="entry name" value="SecA_SW"/>
    <property type="match status" value="1"/>
</dbReference>
<dbReference type="FunFam" id="3.40.50.300:FF:000113">
    <property type="entry name" value="Preprotein translocase subunit SecA"/>
    <property type="match status" value="1"/>
</dbReference>
<keyword evidence="5 15" id="KW-0963">Cytoplasm</keyword>
<dbReference type="InterPro" id="IPR011116">
    <property type="entry name" value="SecA_Wing/Scaffold"/>
</dbReference>
<dbReference type="GO" id="GO:0065002">
    <property type="term" value="P:intracellular protein transmembrane transport"/>
    <property type="evidence" value="ECO:0007669"/>
    <property type="project" value="UniProtKB-UniRule"/>
</dbReference>
<keyword evidence="7" id="KW-0479">Metal-binding</keyword>
<comment type="similarity">
    <text evidence="2 15 16">Belongs to the SecA family.</text>
</comment>
<dbReference type="CDD" id="cd17928">
    <property type="entry name" value="DEXDc_SecA"/>
    <property type="match status" value="1"/>
</dbReference>
<evidence type="ECO:0000256" key="14">
    <source>
        <dbReference type="ARBA" id="ARBA00023136"/>
    </source>
</evidence>
<comment type="function">
    <text evidence="15">Part of the Sec protein translocase complex. Interacts with the SecYEG preprotein conducting channel. Has a central role in coupling the hydrolysis of ATP to the transfer of proteins into and across the cell membrane, serving both as a receptor for the preprotein-SecB complex and as an ATP-driven molecular motor driving the stepwise translocation of polypeptide chains across the membrane.</text>
</comment>
<keyword evidence="12 15" id="KW-1278">Translocase</keyword>
<dbReference type="PROSITE" id="PS51196">
    <property type="entry name" value="SECA_MOTOR_DEAD"/>
    <property type="match status" value="1"/>
</dbReference>
<dbReference type="InterPro" id="IPR036670">
    <property type="entry name" value="SecA_X-link_sf"/>
</dbReference>
<evidence type="ECO:0000259" key="18">
    <source>
        <dbReference type="PROSITE" id="PS51192"/>
    </source>
</evidence>
<dbReference type="AlphaFoldDB" id="W6TDV1"/>
<dbReference type="InterPro" id="IPR020937">
    <property type="entry name" value="SecA_CS"/>
</dbReference>
<evidence type="ECO:0000259" key="20">
    <source>
        <dbReference type="PROSITE" id="PS51196"/>
    </source>
</evidence>
<keyword evidence="3 15" id="KW-0813">Transport</keyword>
<dbReference type="Pfam" id="PF01043">
    <property type="entry name" value="SecA_PP_bind"/>
    <property type="match status" value="1"/>
</dbReference>
<evidence type="ECO:0000256" key="3">
    <source>
        <dbReference type="ARBA" id="ARBA00022448"/>
    </source>
</evidence>
<dbReference type="SUPFAM" id="SSF52540">
    <property type="entry name" value="P-loop containing nucleoside triphosphate hydrolases"/>
    <property type="match status" value="2"/>
</dbReference>
<dbReference type="InterPro" id="IPR001650">
    <property type="entry name" value="Helicase_C-like"/>
</dbReference>
<dbReference type="InterPro" id="IPR011130">
    <property type="entry name" value="SecA_preprotein_X-link_dom"/>
</dbReference>
<dbReference type="PRINTS" id="PR00906">
    <property type="entry name" value="SECA"/>
</dbReference>
<keyword evidence="22" id="KW-1185">Reference proteome</keyword>
<evidence type="ECO:0000256" key="6">
    <source>
        <dbReference type="ARBA" id="ARBA00022519"/>
    </source>
</evidence>
<evidence type="ECO:0000256" key="8">
    <source>
        <dbReference type="ARBA" id="ARBA00022741"/>
    </source>
</evidence>
<dbReference type="Gene3D" id="1.10.3060.10">
    <property type="entry name" value="Helical scaffold and wing domains of SecA"/>
    <property type="match status" value="1"/>
</dbReference>
<protein>
    <recommendedName>
        <fullName evidence="15 16">Protein translocase subunit SecA</fullName>
        <ecNumber evidence="15">7.4.2.8</ecNumber>
    </recommendedName>
</protein>
<dbReference type="InterPro" id="IPR036266">
    <property type="entry name" value="SecA_Wing/Scaffold_sf"/>
</dbReference>
<evidence type="ECO:0000313" key="21">
    <source>
        <dbReference type="EMBL" id="ETZ06976.1"/>
    </source>
</evidence>
<dbReference type="PROSITE" id="PS51194">
    <property type="entry name" value="HELICASE_CTER"/>
    <property type="match status" value="1"/>
</dbReference>
<dbReference type="HAMAP" id="MF_01382">
    <property type="entry name" value="SecA"/>
    <property type="match status" value="1"/>
</dbReference>
<dbReference type="eggNOG" id="COG0653">
    <property type="taxonomic scope" value="Bacteria"/>
</dbReference>
<dbReference type="STRING" id="1399147.P618_200874"/>
<feature type="domain" description="Helicase ATP-binding" evidence="18">
    <location>
        <begin position="98"/>
        <end position="256"/>
    </location>
</feature>
<evidence type="ECO:0000256" key="16">
    <source>
        <dbReference type="RuleBase" id="RU003874"/>
    </source>
</evidence>
<comment type="subcellular location">
    <subcellularLocation>
        <location evidence="15">Cell membrane</location>
        <topology evidence="15">Peripheral membrane protein</topology>
        <orientation evidence="15">Cytoplasmic side</orientation>
    </subcellularLocation>
    <subcellularLocation>
        <location evidence="15">Cytoplasm</location>
    </subcellularLocation>
    <text evidence="15">Distribution is 50-50.</text>
</comment>
<keyword evidence="9" id="KW-0862">Zinc</keyword>
<evidence type="ECO:0000256" key="10">
    <source>
        <dbReference type="ARBA" id="ARBA00022840"/>
    </source>
</evidence>
<dbReference type="GO" id="GO:0005829">
    <property type="term" value="C:cytosol"/>
    <property type="evidence" value="ECO:0007669"/>
    <property type="project" value="TreeGrafter"/>
</dbReference>
<reference evidence="21 22" key="1">
    <citation type="journal article" date="2014" name="FEMS Microbiol. Lett.">
        <title>Draft genome sequences of three Holospora species (Holospora obtusa, Holospora undulata, and Holospora elegans), endonuclear symbiotic bacteria of the ciliate Paramecium caudatum.</title>
        <authorList>
            <person name="Dohra H."/>
            <person name="Tanaka K."/>
            <person name="Suzuki T."/>
            <person name="Fujishima M."/>
            <person name="Suzuki H."/>
        </authorList>
    </citation>
    <scope>NUCLEOTIDE SEQUENCE [LARGE SCALE GENOMIC DNA]</scope>
    <source>
        <strain evidence="21 22">F1</strain>
    </source>
</reference>
<feature type="domain" description="Helicase C-terminal" evidence="19">
    <location>
        <begin position="433"/>
        <end position="628"/>
    </location>
</feature>
<dbReference type="Proteomes" id="UP000019112">
    <property type="component" value="Unassembled WGS sequence"/>
</dbReference>
<dbReference type="GO" id="GO:0008564">
    <property type="term" value="F:protein-exporting ATPase activity"/>
    <property type="evidence" value="ECO:0007669"/>
    <property type="project" value="UniProtKB-EC"/>
</dbReference>
<comment type="subunit">
    <text evidence="15">Monomer and homodimer. Part of the essential Sec protein translocation apparatus which comprises SecA, SecYEG and auxiliary proteins SecDF-YajC and YidC.</text>
</comment>
<gene>
    <name evidence="15" type="primary">secA</name>
    <name evidence="21" type="ORF">P618_200874</name>
</gene>
<proteinExistence type="inferred from homology"/>
<dbReference type="PROSITE" id="PS51192">
    <property type="entry name" value="HELICASE_ATP_BIND_1"/>
    <property type="match status" value="1"/>
</dbReference>
<dbReference type="Pfam" id="PF21090">
    <property type="entry name" value="P-loop_SecA"/>
    <property type="match status" value="1"/>
</dbReference>
<feature type="domain" description="SecA family profile" evidence="20">
    <location>
        <begin position="12"/>
        <end position="621"/>
    </location>
</feature>
<dbReference type="PANTHER" id="PTHR30612:SF0">
    <property type="entry name" value="CHLOROPLAST PROTEIN-TRANSPORTING ATPASE"/>
    <property type="match status" value="1"/>
</dbReference>
<evidence type="ECO:0000259" key="19">
    <source>
        <dbReference type="PROSITE" id="PS51194"/>
    </source>
</evidence>
<dbReference type="Gene3D" id="3.90.1440.10">
    <property type="entry name" value="SecA, preprotein cross-linking domain"/>
    <property type="match status" value="1"/>
</dbReference>
<keyword evidence="14 15" id="KW-0472">Membrane</keyword>
<dbReference type="InterPro" id="IPR014001">
    <property type="entry name" value="Helicase_ATP-bd"/>
</dbReference>
<dbReference type="FunFam" id="3.90.1440.10:FF:000001">
    <property type="entry name" value="Preprotein translocase subunit SecA"/>
    <property type="match status" value="1"/>
</dbReference>
<comment type="caution">
    <text evidence="21">The sequence shown here is derived from an EMBL/GenBank/DDBJ whole genome shotgun (WGS) entry which is preliminary data.</text>
</comment>
<dbReference type="GO" id="GO:0005886">
    <property type="term" value="C:plasma membrane"/>
    <property type="evidence" value="ECO:0007669"/>
    <property type="project" value="UniProtKB-SubCell"/>
</dbReference>
<feature type="region of interest" description="Disordered" evidence="17">
    <location>
        <begin position="889"/>
        <end position="910"/>
    </location>
</feature>
<dbReference type="PANTHER" id="PTHR30612">
    <property type="entry name" value="SECA INNER MEMBRANE COMPONENT OF SEC PROTEIN SECRETION SYSTEM"/>
    <property type="match status" value="1"/>
</dbReference>
<dbReference type="InterPro" id="IPR000185">
    <property type="entry name" value="SecA"/>
</dbReference>
<dbReference type="NCBIfam" id="TIGR00963">
    <property type="entry name" value="secA"/>
    <property type="match status" value="1"/>
</dbReference>
<dbReference type="SUPFAM" id="SSF81886">
    <property type="entry name" value="Helical scaffold and wing domains of SecA"/>
    <property type="match status" value="1"/>
</dbReference>
<accession>W6TDV1</accession>
<comment type="catalytic activity">
    <reaction evidence="15">
        <text>ATP + H2O + cellular proteinSide 1 = ADP + phosphate + cellular proteinSide 2.</text>
        <dbReference type="EC" id="7.4.2.8"/>
    </reaction>
</comment>
<comment type="cofactor">
    <cofactor evidence="1">
        <name>Zn(2+)</name>
        <dbReference type="ChEBI" id="CHEBI:29105"/>
    </cofactor>
</comment>
<evidence type="ECO:0000256" key="11">
    <source>
        <dbReference type="ARBA" id="ARBA00022927"/>
    </source>
</evidence>
<evidence type="ECO:0000256" key="12">
    <source>
        <dbReference type="ARBA" id="ARBA00022967"/>
    </source>
</evidence>
<evidence type="ECO:0000256" key="15">
    <source>
        <dbReference type="HAMAP-Rule" id="MF_01382"/>
    </source>
</evidence>
<evidence type="ECO:0000256" key="1">
    <source>
        <dbReference type="ARBA" id="ARBA00001947"/>
    </source>
</evidence>
<dbReference type="GO" id="GO:0046872">
    <property type="term" value="F:metal ion binding"/>
    <property type="evidence" value="ECO:0007669"/>
    <property type="project" value="UniProtKB-KW"/>
</dbReference>
<keyword evidence="4 15" id="KW-1003">Cell membrane</keyword>
<keyword evidence="8 15" id="KW-0547">Nucleotide-binding</keyword>
<dbReference type="SMART" id="SM00957">
    <property type="entry name" value="SecA_DEAD"/>
    <property type="match status" value="1"/>
</dbReference>
<dbReference type="Pfam" id="PF07517">
    <property type="entry name" value="SecA_DEAD"/>
    <property type="match status" value="1"/>
</dbReference>
<feature type="binding site" evidence="15">
    <location>
        <begin position="114"/>
        <end position="118"/>
    </location>
    <ligand>
        <name>ATP</name>
        <dbReference type="ChEBI" id="CHEBI:30616"/>
    </ligand>
</feature>
<keyword evidence="11 15" id="KW-0653">Protein transport</keyword>
<dbReference type="NCBIfam" id="NF009538">
    <property type="entry name" value="PRK12904.1"/>
    <property type="match status" value="1"/>
</dbReference>
<evidence type="ECO:0000313" key="22">
    <source>
        <dbReference type="Proteomes" id="UP000019112"/>
    </source>
</evidence>
<dbReference type="GO" id="GO:0043952">
    <property type="term" value="P:protein transport by the Sec complex"/>
    <property type="evidence" value="ECO:0007669"/>
    <property type="project" value="UniProtKB-ARBA"/>
</dbReference>
<evidence type="ECO:0000256" key="13">
    <source>
        <dbReference type="ARBA" id="ARBA00023010"/>
    </source>
</evidence>
<evidence type="ECO:0000256" key="17">
    <source>
        <dbReference type="SAM" id="MobiDB-lite"/>
    </source>
</evidence>
<sequence>MVKIMWKQWNQQFINFFKKNRKTHKVVQRLHKIVADINALEPYMKALSQEDLQHKTQEFKARLLNGDSLDSLLCEAFAVIREASVRTLGMRHFDVQLLGGIALHKGMIAEMKTGEGKTLASTAPVYLNALVGEGVHVVTVNDYLANRDAEALRPLYSFLGMSVGCVTSDMPFYEKPQAYHCDITYGTNNEFGFDFLRDNMKTRLEDQVQRGHYFAIVDEVDSILIDEARTPLIISGPSDDSSQLYQISDQVVTRLLPEHYEKDEKQKNISFTEQGWEKVEQLMSELDVLKGAPLFDAQNTMLVHHLNQALKARIMFERDIDYIVHNGEVIIIDEFTGRMKKGSRYSDGLHQALEAKEGVEVEPENQTLASITFQNYFLMYTKLAGMTGTAMTEASEFQDTYSLPVVCVPTHRPICRKDLDDEIFATFQGKVKAVVRLVQECRERQQPVLVGTSSIEKSEVFSNAFQNAGIPHHVLNARHHEQEAAIIERAGLPGAVTIATNMAGRGTDIQLGGAVGSELSLLLKDVEDPEMRKNIEQEVVSRVQERKNTALQAGGLYIVGTERHESRRIDNQLRGRSGRQGDPGISKFFISLEDDLMRVFGSNIEFVKRSFLKENQDDSVPVTHPWLTRNIEKAQARVEAQHFERRKQLLKYAQVLNEHRKVVYKTRNDLLRGKAFEVFQDMQEALVHNLVSYHTDPKKLPDFWELKFLQNDIKRIFQIDVNIEEWIEKEVLSPEILEERIVICITQAYQEQVETLNEELTQYTIQNILLQTLDQEWTKHLNVMSHLREGIHLRSYGQKDPLNEYKKESFVLFKCLIAEWQEQSLTQFYNIDPSKLLERWSTLQDKDEDKSIKQLKAMLEGLENGDVGQLKALLENFEDGNDDSELLETHEETEKPGALNTTYESVSRNGPCPCQSGKRYKHCHGSIS</sequence>
<dbReference type="GO" id="GO:0031522">
    <property type="term" value="C:cell envelope Sec protein transport complex"/>
    <property type="evidence" value="ECO:0007669"/>
    <property type="project" value="TreeGrafter"/>
</dbReference>
<dbReference type="Pfam" id="PF02810">
    <property type="entry name" value="SEC-C"/>
    <property type="match status" value="1"/>
</dbReference>
<dbReference type="GO" id="GO:0006605">
    <property type="term" value="P:protein targeting"/>
    <property type="evidence" value="ECO:0007669"/>
    <property type="project" value="UniProtKB-UniRule"/>
</dbReference>
<dbReference type="GO" id="GO:0005524">
    <property type="term" value="F:ATP binding"/>
    <property type="evidence" value="ECO:0007669"/>
    <property type="project" value="UniProtKB-UniRule"/>
</dbReference>
<keyword evidence="6" id="KW-0997">Cell inner membrane</keyword>
<feature type="compositionally biased region" description="Polar residues" evidence="17">
    <location>
        <begin position="899"/>
        <end position="908"/>
    </location>
</feature>
<dbReference type="CDD" id="cd18803">
    <property type="entry name" value="SF2_C_secA"/>
    <property type="match status" value="1"/>
</dbReference>
<evidence type="ECO:0000256" key="7">
    <source>
        <dbReference type="ARBA" id="ARBA00022723"/>
    </source>
</evidence>
<dbReference type="Gene3D" id="3.40.50.300">
    <property type="entry name" value="P-loop containing nucleotide triphosphate hydrolases"/>
    <property type="match status" value="2"/>
</dbReference>
<dbReference type="EC" id="7.4.2.8" evidence="15"/>
<evidence type="ECO:0000256" key="4">
    <source>
        <dbReference type="ARBA" id="ARBA00022475"/>
    </source>
</evidence>
<dbReference type="GO" id="GO:0017038">
    <property type="term" value="P:protein import"/>
    <property type="evidence" value="ECO:0007669"/>
    <property type="project" value="InterPro"/>
</dbReference>
<dbReference type="SUPFAM" id="SSF81767">
    <property type="entry name" value="Pre-protein crosslinking domain of SecA"/>
    <property type="match status" value="1"/>
</dbReference>
<dbReference type="PROSITE" id="PS01312">
    <property type="entry name" value="SECA"/>
    <property type="match status" value="1"/>
</dbReference>
<keyword evidence="10 15" id="KW-0067">ATP-binding</keyword>
<dbReference type="EMBL" id="AWTR02000074">
    <property type="protein sequence ID" value="ETZ06976.1"/>
    <property type="molecule type" value="Genomic_DNA"/>
</dbReference>
<dbReference type="InterPro" id="IPR044722">
    <property type="entry name" value="SecA_SF2_C"/>
</dbReference>
<dbReference type="SMART" id="SM00958">
    <property type="entry name" value="SecA_PP_bind"/>
    <property type="match status" value="1"/>
</dbReference>
<dbReference type="InterPro" id="IPR027417">
    <property type="entry name" value="P-loop_NTPase"/>
</dbReference>
<evidence type="ECO:0000256" key="9">
    <source>
        <dbReference type="ARBA" id="ARBA00022833"/>
    </source>
</evidence>
<evidence type="ECO:0000256" key="2">
    <source>
        <dbReference type="ARBA" id="ARBA00007650"/>
    </source>
</evidence>
<feature type="binding site" evidence="15">
    <location>
        <position position="508"/>
    </location>
    <ligand>
        <name>ATP</name>
        <dbReference type="ChEBI" id="CHEBI:30616"/>
    </ligand>
</feature>
<keyword evidence="13 15" id="KW-0811">Translocation</keyword>
<name>W6TDV1_HOLOB</name>